<dbReference type="AlphaFoldDB" id="A0A0Q0UMI8"/>
<organism evidence="1 2">
    <name type="scientific">Corynebacterium lowii</name>
    <dbReference type="NCBI Taxonomy" id="1544413"/>
    <lineage>
        <taxon>Bacteria</taxon>
        <taxon>Bacillati</taxon>
        <taxon>Actinomycetota</taxon>
        <taxon>Actinomycetes</taxon>
        <taxon>Mycobacteriales</taxon>
        <taxon>Corynebacteriaceae</taxon>
        <taxon>Corynebacterium</taxon>
    </lineage>
</organism>
<evidence type="ECO:0000313" key="2">
    <source>
        <dbReference type="Proteomes" id="UP000050488"/>
    </source>
</evidence>
<dbReference type="PATRIC" id="fig|1544413.3.peg.678"/>
<accession>A0A0Q0UMI8</accession>
<keyword evidence="2" id="KW-1185">Reference proteome</keyword>
<gene>
    <name evidence="1" type="ORF">Clow_00671</name>
</gene>
<dbReference type="EMBL" id="LKEV01000001">
    <property type="protein sequence ID" value="KQB87611.1"/>
    <property type="molecule type" value="Genomic_DNA"/>
</dbReference>
<evidence type="ECO:0000313" key="1">
    <source>
        <dbReference type="EMBL" id="KQB87611.1"/>
    </source>
</evidence>
<dbReference type="STRING" id="1544413.Clow_00671"/>
<name>A0A0Q0UMI8_9CORY</name>
<dbReference type="Proteomes" id="UP000050488">
    <property type="component" value="Unassembled WGS sequence"/>
</dbReference>
<protein>
    <submittedName>
        <fullName evidence="1">Uncharacterized protein</fullName>
    </submittedName>
</protein>
<proteinExistence type="predicted"/>
<reference evidence="1 2" key="1">
    <citation type="submission" date="2015-10" db="EMBL/GenBank/DDBJ databases">
        <title>Corynebacteirum lowii and Corynebacterium oculi species nova, derived from human clinical disease and and emended description of Corynebacterium mastiditis.</title>
        <authorList>
            <person name="Bernard K."/>
            <person name="Pacheco A.L."/>
            <person name="Mcdougall C."/>
            <person name="Burtx T."/>
            <person name="Weibe D."/>
            <person name="Tyler S."/>
            <person name="Olson A.B."/>
            <person name="Cnockaert M."/>
            <person name="Eguchi H."/>
            <person name="Kuwahara T."/>
            <person name="Nakayama-Imaohji H."/>
            <person name="Boudewijins M."/>
            <person name="Van Hoecke F."/>
            <person name="Bernier A.-M."/>
            <person name="Vandamme P."/>
        </authorList>
    </citation>
    <scope>NUCLEOTIDE SEQUENCE [LARGE SCALE GENOMIC DNA]</scope>
    <source>
        <strain evidence="1 2">NML 130206</strain>
    </source>
</reference>
<comment type="caution">
    <text evidence="1">The sequence shown here is derived from an EMBL/GenBank/DDBJ whole genome shotgun (WGS) entry which is preliminary data.</text>
</comment>
<dbReference type="RefSeq" id="WP_055176125.1">
    <property type="nucleotide sequence ID" value="NZ_JAUSQY010000001.1"/>
</dbReference>
<sequence>MNLNITPDSSYKVGDHISGFTQEELDDMVTEAEAGYDIAPDAWLEGPASMLHHFPQEIRAAIIQVCLDTNQSPNDVIKSIVVEHFHG</sequence>